<dbReference type="SUPFAM" id="SSF58104">
    <property type="entry name" value="Methyl-accepting chemotaxis protein (MCP) signaling domain"/>
    <property type="match status" value="1"/>
</dbReference>
<evidence type="ECO:0000256" key="6">
    <source>
        <dbReference type="ARBA" id="ARBA00023224"/>
    </source>
</evidence>
<evidence type="ECO:0000313" key="11">
    <source>
        <dbReference type="Proteomes" id="UP001243623"/>
    </source>
</evidence>
<dbReference type="PANTHER" id="PTHR32089:SF112">
    <property type="entry name" value="LYSOZYME-LIKE PROTEIN-RELATED"/>
    <property type="match status" value="1"/>
</dbReference>
<dbReference type="AlphaFoldDB" id="A0A9Y2EQN8"/>
<gene>
    <name evidence="10" type="ORF">P3F81_10075</name>
</gene>
<evidence type="ECO:0000256" key="1">
    <source>
        <dbReference type="ARBA" id="ARBA00004651"/>
    </source>
</evidence>
<dbReference type="InterPro" id="IPR004089">
    <property type="entry name" value="MCPsignal_dom"/>
</dbReference>
<dbReference type="GO" id="GO:0005886">
    <property type="term" value="C:plasma membrane"/>
    <property type="evidence" value="ECO:0007669"/>
    <property type="project" value="UniProtKB-SubCell"/>
</dbReference>
<keyword evidence="3 8" id="KW-0812">Transmembrane</keyword>
<evidence type="ECO:0000256" key="4">
    <source>
        <dbReference type="ARBA" id="ARBA00022989"/>
    </source>
</evidence>
<reference evidence="10" key="1">
    <citation type="submission" date="2023-03" db="EMBL/GenBank/DDBJ databases">
        <title>Selenobaculum gbiensis gen. nov. sp. nov., a new bacterium isolated from the gut microbiota of IBD patient.</title>
        <authorList>
            <person name="Yeo S."/>
            <person name="Park H."/>
            <person name="Huh C.S."/>
        </authorList>
    </citation>
    <scope>NUCLEOTIDE SEQUENCE</scope>
    <source>
        <strain evidence="10">ICN-92133</strain>
    </source>
</reference>
<sequence length="591" mass="64246">MKSIKTQIILTMNLISIISIFCIGGFFIYQTISANMNAREIYRTQLEEKYNDEFRLQVQNVVSLVEKFHQDQEKGLLTEEQAKKQAADLVRELRYDDGKGYFWIDTAEGINVVLLGRPAEGKSRINDVDPNGVYYIKEILQNGQKDGGGYSEYSFPKPGESEPLKKRAYSIAYKPYNWIIGTGNWVDEIDKKSAIYNESLNENLKKDILLAIGILIVIQMIVLFISVYIGRYFAAPIIAATNKIDKYSKGDYSHDGSLAVFQRKDEIGTMIKALYLLDSNMRNLLKSISSSSEHVASASEELTASADQSALVSGQIATSITDVAASSNQQVDAINSVSSVVQQLSASIEEASANASLSADKASQAAETAKTGGADVDNAINQMNLIEAAVNDSAQVVRKLGERSKEIEMIVDTISGIAGQTNLLALNAAIEAARAGEHGRGFAVVAEEVRKLAEQSQDAAKQIANLIHEIQGDTDNAVLSMDKGTKEVQDGTKVVISAGESFKAIVNLVESVAQQSRGIAATIHEMATGTEQIVISVQSIDERTKRVAEESETVSAATEEQTASVNEIATASQSLATMAQELRVEVNKFKI</sequence>
<organism evidence="10 11">
    <name type="scientific">Selenobaculum gibii</name>
    <dbReference type="NCBI Taxonomy" id="3054208"/>
    <lineage>
        <taxon>Bacteria</taxon>
        <taxon>Bacillati</taxon>
        <taxon>Bacillota</taxon>
        <taxon>Negativicutes</taxon>
        <taxon>Selenomonadales</taxon>
        <taxon>Selenomonadaceae</taxon>
        <taxon>Selenobaculum</taxon>
    </lineage>
</organism>
<dbReference type="Proteomes" id="UP001243623">
    <property type="component" value="Chromosome"/>
</dbReference>
<dbReference type="EMBL" id="CP120678">
    <property type="protein sequence ID" value="WIW70232.1"/>
    <property type="molecule type" value="Genomic_DNA"/>
</dbReference>
<feature type="domain" description="Methyl-accepting transducer" evidence="9">
    <location>
        <begin position="305"/>
        <end position="541"/>
    </location>
</feature>
<evidence type="ECO:0000256" key="8">
    <source>
        <dbReference type="SAM" id="Phobius"/>
    </source>
</evidence>
<keyword evidence="11" id="KW-1185">Reference proteome</keyword>
<dbReference type="Pfam" id="PF00015">
    <property type="entry name" value="MCPsignal"/>
    <property type="match status" value="1"/>
</dbReference>
<evidence type="ECO:0000256" key="7">
    <source>
        <dbReference type="PROSITE-ProRule" id="PRU00284"/>
    </source>
</evidence>
<dbReference type="CDD" id="cd11386">
    <property type="entry name" value="MCP_signal"/>
    <property type="match status" value="1"/>
</dbReference>
<evidence type="ECO:0000256" key="3">
    <source>
        <dbReference type="ARBA" id="ARBA00022692"/>
    </source>
</evidence>
<dbReference type="SMART" id="SM00283">
    <property type="entry name" value="MA"/>
    <property type="match status" value="1"/>
</dbReference>
<dbReference type="SMART" id="SM01049">
    <property type="entry name" value="Cache_2"/>
    <property type="match status" value="1"/>
</dbReference>
<dbReference type="PANTHER" id="PTHR32089">
    <property type="entry name" value="METHYL-ACCEPTING CHEMOTAXIS PROTEIN MCPB"/>
    <property type="match status" value="1"/>
</dbReference>
<dbReference type="Pfam" id="PF17200">
    <property type="entry name" value="sCache_2"/>
    <property type="match status" value="1"/>
</dbReference>
<dbReference type="Gene3D" id="3.30.450.20">
    <property type="entry name" value="PAS domain"/>
    <property type="match status" value="1"/>
</dbReference>
<keyword evidence="4 8" id="KW-1133">Transmembrane helix</keyword>
<dbReference type="RefSeq" id="WP_147670023.1">
    <property type="nucleotide sequence ID" value="NZ_CP120678.1"/>
</dbReference>
<name>A0A9Y2EQN8_9FIRM</name>
<evidence type="ECO:0000256" key="5">
    <source>
        <dbReference type="ARBA" id="ARBA00023136"/>
    </source>
</evidence>
<evidence type="ECO:0000256" key="2">
    <source>
        <dbReference type="ARBA" id="ARBA00022475"/>
    </source>
</evidence>
<dbReference type="KEGG" id="sgbi:P3F81_10075"/>
<keyword evidence="2" id="KW-1003">Cell membrane</keyword>
<keyword evidence="5 8" id="KW-0472">Membrane</keyword>
<evidence type="ECO:0000259" key="9">
    <source>
        <dbReference type="PROSITE" id="PS50111"/>
    </source>
</evidence>
<feature type="transmembrane region" description="Helical" evidence="8">
    <location>
        <begin position="6"/>
        <end position="29"/>
    </location>
</feature>
<dbReference type="GO" id="GO:0007165">
    <property type="term" value="P:signal transduction"/>
    <property type="evidence" value="ECO:0007669"/>
    <property type="project" value="UniProtKB-KW"/>
</dbReference>
<evidence type="ECO:0000313" key="10">
    <source>
        <dbReference type="EMBL" id="WIW70232.1"/>
    </source>
</evidence>
<accession>A0A9Y2EQN8</accession>
<keyword evidence="6 7" id="KW-0807">Transducer</keyword>
<dbReference type="PROSITE" id="PS50111">
    <property type="entry name" value="CHEMOTAXIS_TRANSDUC_2"/>
    <property type="match status" value="1"/>
</dbReference>
<feature type="transmembrane region" description="Helical" evidence="8">
    <location>
        <begin position="208"/>
        <end position="229"/>
    </location>
</feature>
<comment type="subcellular location">
    <subcellularLocation>
        <location evidence="1">Cell membrane</location>
        <topology evidence="1">Multi-pass membrane protein</topology>
    </subcellularLocation>
</comment>
<protein>
    <submittedName>
        <fullName evidence="10">Methyl-accepting chemotaxis protein</fullName>
    </submittedName>
</protein>
<dbReference type="InterPro" id="IPR033480">
    <property type="entry name" value="sCache_2"/>
</dbReference>
<proteinExistence type="predicted"/>
<dbReference type="Gene3D" id="1.10.287.950">
    <property type="entry name" value="Methyl-accepting chemotaxis protein"/>
    <property type="match status" value="1"/>
</dbReference>